<evidence type="ECO:0000256" key="1">
    <source>
        <dbReference type="ARBA" id="ARBA00004162"/>
    </source>
</evidence>
<dbReference type="InterPro" id="IPR055431">
    <property type="entry name" value="RsgI_M"/>
</dbReference>
<name>A0A098BA84_DESHA</name>
<evidence type="ECO:0000313" key="9">
    <source>
        <dbReference type="EMBL" id="CDX04781.1"/>
    </source>
</evidence>
<feature type="domain" description="RsgI N-terminal anti-sigma" evidence="8">
    <location>
        <begin position="4"/>
        <end position="52"/>
    </location>
</feature>
<evidence type="ECO:0000256" key="6">
    <source>
        <dbReference type="SAM" id="MobiDB-lite"/>
    </source>
</evidence>
<evidence type="ECO:0000256" key="2">
    <source>
        <dbReference type="ARBA" id="ARBA00022475"/>
    </source>
</evidence>
<dbReference type="Pfam" id="PF12791">
    <property type="entry name" value="RsgI_N"/>
    <property type="match status" value="1"/>
</dbReference>
<dbReference type="PATRIC" id="fig|49338.4.peg.5266"/>
<protein>
    <submittedName>
        <fullName evidence="9">Anti-sigma factor N-terminus</fullName>
    </submittedName>
</protein>
<dbReference type="PROSITE" id="PS51849">
    <property type="entry name" value="RSGI_N"/>
    <property type="match status" value="1"/>
</dbReference>
<keyword evidence="4 7" id="KW-1133">Transmembrane helix</keyword>
<evidence type="ECO:0000256" key="4">
    <source>
        <dbReference type="ARBA" id="ARBA00022989"/>
    </source>
</evidence>
<proteinExistence type="predicted"/>
<feature type="compositionally biased region" description="Basic and acidic residues" evidence="6">
    <location>
        <begin position="306"/>
        <end position="331"/>
    </location>
</feature>
<dbReference type="AlphaFoldDB" id="A0A098BA84"/>
<keyword evidence="2" id="KW-1003">Cell membrane</keyword>
<dbReference type="EMBL" id="LK996017">
    <property type="protein sequence ID" value="CDX04781.1"/>
    <property type="molecule type" value="Genomic_DNA"/>
</dbReference>
<dbReference type="GO" id="GO:0005886">
    <property type="term" value="C:plasma membrane"/>
    <property type="evidence" value="ECO:0007669"/>
    <property type="project" value="UniProtKB-SubCell"/>
</dbReference>
<gene>
    <name evidence="9" type="ORF">DPCES_4895</name>
</gene>
<keyword evidence="5 7" id="KW-0472">Membrane</keyword>
<dbReference type="Pfam" id="PF23750">
    <property type="entry name" value="RsgI_M"/>
    <property type="match status" value="1"/>
</dbReference>
<accession>A0A098BA84</accession>
<reference evidence="9" key="1">
    <citation type="submission" date="2014-07" db="EMBL/GenBank/DDBJ databases">
        <authorList>
            <person name="Hornung V.Bastian."/>
        </authorList>
    </citation>
    <scope>NUCLEOTIDE SEQUENCE</scope>
    <source>
        <strain evidence="9">PCE-S</strain>
    </source>
</reference>
<evidence type="ECO:0000259" key="8">
    <source>
        <dbReference type="PROSITE" id="PS51849"/>
    </source>
</evidence>
<comment type="subcellular location">
    <subcellularLocation>
        <location evidence="1">Cell membrane</location>
        <topology evidence="1">Single-pass membrane protein</topology>
    </subcellularLocation>
</comment>
<evidence type="ECO:0000256" key="5">
    <source>
        <dbReference type="ARBA" id="ARBA00023136"/>
    </source>
</evidence>
<feature type="compositionally biased region" description="Low complexity" evidence="6">
    <location>
        <begin position="275"/>
        <end position="295"/>
    </location>
</feature>
<feature type="transmembrane region" description="Helical" evidence="7">
    <location>
        <begin position="55"/>
        <end position="77"/>
    </location>
</feature>
<dbReference type="InterPro" id="IPR024449">
    <property type="entry name" value="Anti-sigma_RsgI_N"/>
</dbReference>
<sequence>MKKVKGIVMKTSKMTSIVYTSSGDYLKVKTPKPSPLVGQVIEVEVQSSKSFSRGFIKYGSIAAAMVLALTLSLFNIFSVPKAAVASIIMDLNTSMEIQVDKDAKILEVNESNQGSKGTPSDLNLEGIDIYKAVELIIDKANSEGAFEQKNLILTSIVPIDSKYEGIIDEDRLRNSIESYMLENDISADMMVIEINEETLQQARKSGMSVNHYQVYKRIQEQGLTTSSGLSDSIDALHMMSEANTTLESLFPHESMTIAPQTKMHDDSKSMNMEEMPGSNSMSMDSNGSPSSGMMSENQHQGIDPSESMHKRDSKDREMMPSEEKMDGRSPR</sequence>
<dbReference type="RefSeq" id="WP_208926436.1">
    <property type="nucleotide sequence ID" value="NZ_LK996017.1"/>
</dbReference>
<organism evidence="9">
    <name type="scientific">Desulfitobacterium hafniense</name>
    <name type="common">Desulfitobacterium frappieri</name>
    <dbReference type="NCBI Taxonomy" id="49338"/>
    <lineage>
        <taxon>Bacteria</taxon>
        <taxon>Bacillati</taxon>
        <taxon>Bacillota</taxon>
        <taxon>Clostridia</taxon>
        <taxon>Eubacteriales</taxon>
        <taxon>Desulfitobacteriaceae</taxon>
        <taxon>Desulfitobacterium</taxon>
    </lineage>
</organism>
<evidence type="ECO:0000256" key="7">
    <source>
        <dbReference type="SAM" id="Phobius"/>
    </source>
</evidence>
<evidence type="ECO:0000256" key="3">
    <source>
        <dbReference type="ARBA" id="ARBA00022692"/>
    </source>
</evidence>
<keyword evidence="3 7" id="KW-0812">Transmembrane</keyword>
<feature type="region of interest" description="Disordered" evidence="6">
    <location>
        <begin position="260"/>
        <end position="331"/>
    </location>
</feature>